<dbReference type="AlphaFoldDB" id="A0AAD5JKG8"/>
<evidence type="ECO:0000256" key="1">
    <source>
        <dbReference type="SAM" id="MobiDB-lite"/>
    </source>
</evidence>
<dbReference type="EMBL" id="JAJSOW010000001">
    <property type="protein sequence ID" value="KAI9201593.1"/>
    <property type="molecule type" value="Genomic_DNA"/>
</dbReference>
<gene>
    <name evidence="2" type="ORF">LWI28_025760</name>
</gene>
<evidence type="ECO:0000313" key="3">
    <source>
        <dbReference type="Proteomes" id="UP001064489"/>
    </source>
</evidence>
<sequence>MVSLVDRGRTFPTRRTQPAAVTRLKGYPVLLRAPGTEKDAIHQGPSPPKTPSTEKDPVQRGTRPIRDLAFLKAPGAKKDQACQGPSPSTAPDEEKDLAHQEPSLSKSAWYEEGPDSPGTWSFQSTG</sequence>
<feature type="region of interest" description="Disordered" evidence="1">
    <location>
        <begin position="1"/>
        <end position="126"/>
    </location>
</feature>
<name>A0AAD5JKG8_ACENE</name>
<organism evidence="2 3">
    <name type="scientific">Acer negundo</name>
    <name type="common">Box elder</name>
    <dbReference type="NCBI Taxonomy" id="4023"/>
    <lineage>
        <taxon>Eukaryota</taxon>
        <taxon>Viridiplantae</taxon>
        <taxon>Streptophyta</taxon>
        <taxon>Embryophyta</taxon>
        <taxon>Tracheophyta</taxon>
        <taxon>Spermatophyta</taxon>
        <taxon>Magnoliopsida</taxon>
        <taxon>eudicotyledons</taxon>
        <taxon>Gunneridae</taxon>
        <taxon>Pentapetalae</taxon>
        <taxon>rosids</taxon>
        <taxon>malvids</taxon>
        <taxon>Sapindales</taxon>
        <taxon>Sapindaceae</taxon>
        <taxon>Hippocastanoideae</taxon>
        <taxon>Acereae</taxon>
        <taxon>Acer</taxon>
    </lineage>
</organism>
<evidence type="ECO:0000313" key="2">
    <source>
        <dbReference type="EMBL" id="KAI9201593.1"/>
    </source>
</evidence>
<proteinExistence type="predicted"/>
<dbReference type="Proteomes" id="UP001064489">
    <property type="component" value="Chromosome 9"/>
</dbReference>
<comment type="caution">
    <text evidence="2">The sequence shown here is derived from an EMBL/GenBank/DDBJ whole genome shotgun (WGS) entry which is preliminary data.</text>
</comment>
<reference evidence="2" key="2">
    <citation type="submission" date="2023-02" db="EMBL/GenBank/DDBJ databases">
        <authorList>
            <person name="Swenson N.G."/>
            <person name="Wegrzyn J.L."/>
            <person name="Mcevoy S.L."/>
        </authorList>
    </citation>
    <scope>NUCLEOTIDE SEQUENCE</scope>
    <source>
        <strain evidence="2">91603</strain>
        <tissue evidence="2">Leaf</tissue>
    </source>
</reference>
<reference evidence="2" key="1">
    <citation type="journal article" date="2022" name="Plant J.">
        <title>Strategies of tolerance reflected in two North American maple genomes.</title>
        <authorList>
            <person name="McEvoy S.L."/>
            <person name="Sezen U.U."/>
            <person name="Trouern-Trend A."/>
            <person name="McMahon S.M."/>
            <person name="Schaberg P.G."/>
            <person name="Yang J."/>
            <person name="Wegrzyn J.L."/>
            <person name="Swenson N.G."/>
        </authorList>
    </citation>
    <scope>NUCLEOTIDE SEQUENCE</scope>
    <source>
        <strain evidence="2">91603</strain>
    </source>
</reference>
<accession>A0AAD5JKG8</accession>
<keyword evidence="3" id="KW-1185">Reference proteome</keyword>
<protein>
    <submittedName>
        <fullName evidence="2">Uncharacterized protein</fullName>
    </submittedName>
</protein>